<evidence type="ECO:0000313" key="1">
    <source>
        <dbReference type="EMBL" id="CAB4196935.1"/>
    </source>
</evidence>
<organism evidence="1">
    <name type="scientific">uncultured Caudovirales phage</name>
    <dbReference type="NCBI Taxonomy" id="2100421"/>
    <lineage>
        <taxon>Viruses</taxon>
        <taxon>Duplodnaviria</taxon>
        <taxon>Heunggongvirae</taxon>
        <taxon>Uroviricota</taxon>
        <taxon>Caudoviricetes</taxon>
        <taxon>Peduoviridae</taxon>
        <taxon>Maltschvirus</taxon>
        <taxon>Maltschvirus maltsch</taxon>
    </lineage>
</organism>
<reference evidence="1" key="1">
    <citation type="submission" date="2020-05" db="EMBL/GenBank/DDBJ databases">
        <authorList>
            <person name="Chiriac C."/>
            <person name="Salcher M."/>
            <person name="Ghai R."/>
            <person name="Kavagutti S V."/>
        </authorList>
    </citation>
    <scope>NUCLEOTIDE SEQUENCE</scope>
</reference>
<name>A0A6J5RXG1_9CAUD</name>
<dbReference type="EMBL" id="LR797252">
    <property type="protein sequence ID" value="CAB4196935.1"/>
    <property type="molecule type" value="Genomic_DNA"/>
</dbReference>
<sequence>MNSVDSVVSAVVKDFISSGVLFTALDVSNKVKETLPLARHREVRDLIRGMFLTEIEPAGYARTPINVILGDGSTTEALLYHSLSDSWDLDNKYDSQQRAQRASKPAQYSKPTTISVNPVAAAAAVASQTPVNVTVAAAQPPVVSQPILPTRALWDSMFKSQPSLFPRK</sequence>
<gene>
    <name evidence="1" type="ORF">UFOVP1290_455</name>
</gene>
<protein>
    <submittedName>
        <fullName evidence="1">Uncharacterized protein</fullName>
    </submittedName>
</protein>
<accession>A0A6J5RXG1</accession>
<proteinExistence type="predicted"/>